<dbReference type="Proteomes" id="UP001604336">
    <property type="component" value="Unassembled WGS sequence"/>
</dbReference>
<dbReference type="SUPFAM" id="SSF54171">
    <property type="entry name" value="DNA-binding domain"/>
    <property type="match status" value="1"/>
</dbReference>
<dbReference type="InterPro" id="IPR001471">
    <property type="entry name" value="AP2/ERF_dom"/>
</dbReference>
<evidence type="ECO:0000259" key="7">
    <source>
        <dbReference type="PROSITE" id="PS51032"/>
    </source>
</evidence>
<keyword evidence="9" id="KW-1185">Reference proteome</keyword>
<evidence type="ECO:0000256" key="6">
    <source>
        <dbReference type="SAM" id="MobiDB-lite"/>
    </source>
</evidence>
<feature type="domain" description="AP2/ERF" evidence="7">
    <location>
        <begin position="111"/>
        <end position="168"/>
    </location>
</feature>
<evidence type="ECO:0000256" key="5">
    <source>
        <dbReference type="ARBA" id="ARBA00023242"/>
    </source>
</evidence>
<feature type="compositionally biased region" description="Polar residues" evidence="6">
    <location>
        <begin position="78"/>
        <end position="89"/>
    </location>
</feature>
<keyword evidence="5" id="KW-0539">Nucleus</keyword>
<organism evidence="8 9">
    <name type="scientific">Abeliophyllum distichum</name>
    <dbReference type="NCBI Taxonomy" id="126358"/>
    <lineage>
        <taxon>Eukaryota</taxon>
        <taxon>Viridiplantae</taxon>
        <taxon>Streptophyta</taxon>
        <taxon>Embryophyta</taxon>
        <taxon>Tracheophyta</taxon>
        <taxon>Spermatophyta</taxon>
        <taxon>Magnoliopsida</taxon>
        <taxon>eudicotyledons</taxon>
        <taxon>Gunneridae</taxon>
        <taxon>Pentapetalae</taxon>
        <taxon>asterids</taxon>
        <taxon>lamiids</taxon>
        <taxon>Lamiales</taxon>
        <taxon>Oleaceae</taxon>
        <taxon>Forsythieae</taxon>
        <taxon>Abeliophyllum</taxon>
    </lineage>
</organism>
<keyword evidence="3" id="KW-0238">DNA-binding</keyword>
<dbReference type="AlphaFoldDB" id="A0ABD1R9N3"/>
<gene>
    <name evidence="8" type="ORF">Adt_29886</name>
</gene>
<dbReference type="PANTHER" id="PTHR31194:SF62">
    <property type="entry name" value="ETHYLENE-RESPONSIVE TRANSCRIPTION FACTOR ERF118"/>
    <property type="match status" value="1"/>
</dbReference>
<keyword evidence="2" id="KW-0805">Transcription regulation</keyword>
<dbReference type="InterPro" id="IPR050913">
    <property type="entry name" value="AP2/ERF_ERF"/>
</dbReference>
<comment type="subcellular location">
    <subcellularLocation>
        <location evidence="1">Nucleus</location>
    </subcellularLocation>
</comment>
<sequence length="322" mass="35674">MPGLRRLSPVNQEPVSKKLRNQREPTRPMKKVRIICSDPDATDSSEDERIGAKKVKHIVHEICFPIGDSFRPLEAPETETSVQDSNNAAKNPERKRILGINASNSSSIPGKWRGVRQRKWGKWAAEIRDPFKGRRVWLGTYNTAEEASRAYEMKRLEFEALANSIKSSVKSSDGNNDSILMVSNPTSASSVLEMGSLNSASGFSCKRDDSQKVHNVHLEANAVEKNAANCGSMDEEISSLLQFSEGVDLDFDLESLPMVGDSRIPIDDDLLGDFQDLPICGLEDCDQPSLPDFDFDFDSAWMDEVPLVPALSNESPFSVTLP</sequence>
<evidence type="ECO:0000256" key="1">
    <source>
        <dbReference type="ARBA" id="ARBA00004123"/>
    </source>
</evidence>
<dbReference type="SMART" id="SM00380">
    <property type="entry name" value="AP2"/>
    <property type="match status" value="1"/>
</dbReference>
<evidence type="ECO:0000313" key="8">
    <source>
        <dbReference type="EMBL" id="KAL2485130.1"/>
    </source>
</evidence>
<dbReference type="PANTHER" id="PTHR31194">
    <property type="entry name" value="SHN SHINE , DNA BINDING / TRANSCRIPTION FACTOR"/>
    <property type="match status" value="1"/>
</dbReference>
<feature type="region of interest" description="Disordered" evidence="6">
    <location>
        <begin position="1"/>
        <end position="30"/>
    </location>
</feature>
<dbReference type="PRINTS" id="PR00367">
    <property type="entry name" value="ETHRSPELEMNT"/>
</dbReference>
<proteinExistence type="predicted"/>
<comment type="caution">
    <text evidence="8">The sequence shown here is derived from an EMBL/GenBank/DDBJ whole genome shotgun (WGS) entry which is preliminary data.</text>
</comment>
<evidence type="ECO:0000256" key="2">
    <source>
        <dbReference type="ARBA" id="ARBA00023015"/>
    </source>
</evidence>
<dbReference type="GO" id="GO:0005634">
    <property type="term" value="C:nucleus"/>
    <property type="evidence" value="ECO:0007669"/>
    <property type="project" value="UniProtKB-SubCell"/>
</dbReference>
<dbReference type="Pfam" id="PF00847">
    <property type="entry name" value="AP2"/>
    <property type="match status" value="1"/>
</dbReference>
<dbReference type="InterPro" id="IPR016177">
    <property type="entry name" value="DNA-bd_dom_sf"/>
</dbReference>
<reference evidence="9" key="1">
    <citation type="submission" date="2024-07" db="EMBL/GenBank/DDBJ databases">
        <title>Two chromosome-level genome assemblies of Korean endemic species Abeliophyllum distichum and Forsythia ovata (Oleaceae).</title>
        <authorList>
            <person name="Jang H."/>
        </authorList>
    </citation>
    <scope>NUCLEOTIDE SEQUENCE [LARGE SCALE GENOMIC DNA]</scope>
</reference>
<protein>
    <submittedName>
        <fullName evidence="8">Ethylene-responsive transcription factor</fullName>
    </submittedName>
</protein>
<evidence type="ECO:0000256" key="4">
    <source>
        <dbReference type="ARBA" id="ARBA00023163"/>
    </source>
</evidence>
<dbReference type="Gene3D" id="3.30.730.10">
    <property type="entry name" value="AP2/ERF domain"/>
    <property type="match status" value="1"/>
</dbReference>
<evidence type="ECO:0000256" key="3">
    <source>
        <dbReference type="ARBA" id="ARBA00023125"/>
    </source>
</evidence>
<dbReference type="GO" id="GO:0003677">
    <property type="term" value="F:DNA binding"/>
    <property type="evidence" value="ECO:0007669"/>
    <property type="project" value="UniProtKB-KW"/>
</dbReference>
<evidence type="ECO:0000313" key="9">
    <source>
        <dbReference type="Proteomes" id="UP001604336"/>
    </source>
</evidence>
<accession>A0ABD1R9N3</accession>
<dbReference type="InterPro" id="IPR036955">
    <property type="entry name" value="AP2/ERF_dom_sf"/>
</dbReference>
<dbReference type="CDD" id="cd00018">
    <property type="entry name" value="AP2"/>
    <property type="match status" value="1"/>
</dbReference>
<name>A0ABD1R9N3_9LAMI</name>
<dbReference type="PROSITE" id="PS51032">
    <property type="entry name" value="AP2_ERF"/>
    <property type="match status" value="1"/>
</dbReference>
<keyword evidence="4" id="KW-0804">Transcription</keyword>
<dbReference type="EMBL" id="JBFOLK010000009">
    <property type="protein sequence ID" value="KAL2485130.1"/>
    <property type="molecule type" value="Genomic_DNA"/>
</dbReference>
<feature type="region of interest" description="Disordered" evidence="6">
    <location>
        <begin position="76"/>
        <end position="103"/>
    </location>
</feature>